<proteinExistence type="predicted"/>
<organism evidence="1 2">
    <name type="scientific">candidate division WWE3 bacterium GW2011_GWB1_44_4</name>
    <dbReference type="NCBI Taxonomy" id="1619116"/>
    <lineage>
        <taxon>Bacteria</taxon>
        <taxon>Katanobacteria</taxon>
    </lineage>
</organism>
<protein>
    <submittedName>
        <fullName evidence="1">Uncharacterized protein</fullName>
    </submittedName>
</protein>
<reference evidence="1 2" key="1">
    <citation type="journal article" date="2015" name="Nature">
        <title>rRNA introns, odd ribosomes, and small enigmatic genomes across a large radiation of phyla.</title>
        <authorList>
            <person name="Brown C.T."/>
            <person name="Hug L.A."/>
            <person name="Thomas B.C."/>
            <person name="Sharon I."/>
            <person name="Castelle C.J."/>
            <person name="Singh A."/>
            <person name="Wilkins M.J."/>
            <person name="Williams K.H."/>
            <person name="Banfield J.F."/>
        </authorList>
    </citation>
    <scope>NUCLEOTIDE SEQUENCE [LARGE SCALE GENOMIC DNA]</scope>
</reference>
<dbReference type="AlphaFoldDB" id="A0A0G1JEW2"/>
<gene>
    <name evidence="1" type="ORF">UW65_C0009G0006</name>
</gene>
<dbReference type="EMBL" id="LCJD01000009">
    <property type="protein sequence ID" value="KKT69888.1"/>
    <property type="molecule type" value="Genomic_DNA"/>
</dbReference>
<dbReference type="Proteomes" id="UP000034783">
    <property type="component" value="Unassembled WGS sequence"/>
</dbReference>
<comment type="caution">
    <text evidence="1">The sequence shown here is derived from an EMBL/GenBank/DDBJ whole genome shotgun (WGS) entry which is preliminary data.</text>
</comment>
<evidence type="ECO:0000313" key="1">
    <source>
        <dbReference type="EMBL" id="KKT69888.1"/>
    </source>
</evidence>
<evidence type="ECO:0000313" key="2">
    <source>
        <dbReference type="Proteomes" id="UP000034783"/>
    </source>
</evidence>
<name>A0A0G1JEW2_UNCKA</name>
<sequence length="100" mass="11729">MPANVQSIIREISYYLQSNGYDNRMWYIGLSVDPLESMITKHGVDEEKDLWIYRECLTPDDAIFVRGQLMKTLKCDGEERNPENGEKYVYVYKKNSRTAP</sequence>
<accession>A0A0G1JEW2</accession>